<feature type="domain" description="Thiolase C-terminal" evidence="2">
    <location>
        <begin position="279"/>
        <end position="398"/>
    </location>
</feature>
<dbReference type="PANTHER" id="PTHR42870:SF1">
    <property type="entry name" value="NON-SPECIFIC LIPID-TRANSFER PROTEIN-LIKE 2"/>
    <property type="match status" value="1"/>
</dbReference>
<dbReference type="RefSeq" id="WP_151114590.1">
    <property type="nucleotide sequence ID" value="NZ_CP042582.1"/>
</dbReference>
<dbReference type="InterPro" id="IPR020616">
    <property type="entry name" value="Thiolase_N"/>
</dbReference>
<name>A0A5J6MSP9_9PROT</name>
<dbReference type="Proteomes" id="UP000325797">
    <property type="component" value="Chromosome"/>
</dbReference>
<dbReference type="Pfam" id="PF00108">
    <property type="entry name" value="Thiolase_N"/>
    <property type="match status" value="1"/>
</dbReference>
<dbReference type="PANTHER" id="PTHR42870">
    <property type="entry name" value="ACETYL-COA C-ACETYLTRANSFERASE"/>
    <property type="match status" value="1"/>
</dbReference>
<keyword evidence="4" id="KW-1185">Reference proteome</keyword>
<dbReference type="InterPro" id="IPR016039">
    <property type="entry name" value="Thiolase-like"/>
</dbReference>
<dbReference type="OrthoDB" id="9790314at2"/>
<accession>A0A5J6MSP9</accession>
<evidence type="ECO:0000259" key="2">
    <source>
        <dbReference type="Pfam" id="PF22691"/>
    </source>
</evidence>
<proteinExistence type="predicted"/>
<dbReference type="InterPro" id="IPR055140">
    <property type="entry name" value="Thiolase_C_2"/>
</dbReference>
<dbReference type="PIRSF" id="PIRSF000429">
    <property type="entry name" value="Ac-CoA_Ac_transf"/>
    <property type="match status" value="1"/>
</dbReference>
<evidence type="ECO:0000313" key="4">
    <source>
        <dbReference type="Proteomes" id="UP000325797"/>
    </source>
</evidence>
<reference evidence="3 4" key="1">
    <citation type="submission" date="2019-08" db="EMBL/GenBank/DDBJ databases">
        <title>Hyperibacter terrae gen. nov., sp. nov. and Hyperibacter viscosus sp. nov., two new members in the family Rhodospirillaceae isolated from the rhizosphere of Hypericum perforatum.</title>
        <authorList>
            <person name="Noviana Z."/>
        </authorList>
    </citation>
    <scope>NUCLEOTIDE SEQUENCE [LARGE SCALE GENOMIC DNA]</scope>
    <source>
        <strain evidence="3 4">R5959</strain>
    </source>
</reference>
<protein>
    <submittedName>
        <fullName evidence="3">Thiolase</fullName>
    </submittedName>
</protein>
<dbReference type="Gene3D" id="3.40.47.10">
    <property type="match status" value="1"/>
</dbReference>
<evidence type="ECO:0000313" key="3">
    <source>
        <dbReference type="EMBL" id="QEX20349.1"/>
    </source>
</evidence>
<gene>
    <name evidence="3" type="ORF">FRZ61_02660</name>
</gene>
<feature type="domain" description="Thiolase N-terminal" evidence="1">
    <location>
        <begin position="4"/>
        <end position="211"/>
    </location>
</feature>
<dbReference type="KEGG" id="hadh:FRZ61_02660"/>
<dbReference type="Pfam" id="PF22691">
    <property type="entry name" value="Thiolase_C_1"/>
    <property type="match status" value="1"/>
</dbReference>
<organism evidence="3 4">
    <name type="scientific">Hypericibacter adhaerens</name>
    <dbReference type="NCBI Taxonomy" id="2602016"/>
    <lineage>
        <taxon>Bacteria</taxon>
        <taxon>Pseudomonadati</taxon>
        <taxon>Pseudomonadota</taxon>
        <taxon>Alphaproteobacteria</taxon>
        <taxon>Rhodospirillales</taxon>
        <taxon>Dongiaceae</taxon>
        <taxon>Hypericibacter</taxon>
    </lineage>
</organism>
<evidence type="ECO:0000259" key="1">
    <source>
        <dbReference type="Pfam" id="PF00108"/>
    </source>
</evidence>
<dbReference type="AlphaFoldDB" id="A0A5J6MSP9"/>
<sequence length="417" mass="43972">MSDIYIVGVGMTPFGKFLDRSVKDLVHAATRDALKDAGASLADIGAAFYSNTVQGALEGQLMVGGQVALRSMGFEGIPITNVENACASASTAFHLAYTNLKAGMSDVALAVGADKMFDKDKAKTAAVFNGAWDVHDVEHITRSLIALGEGVEPPPGRKEEGGLRSVFMDVYAALAKSHMKRFGTTERQLAAVAAKNHHHSVHNERSQYRNDMTVEEVLAARMISWPLTLPMCAPISDGGAAAVLCREEALSRFDRSRAVKVCATVLASGVNRAADDAEDHICRRAALRAYDQAGIGPDDISVVELHDASAFAEIVQVENLGLCEIGKGGWLAERGETALGGRVPVNPSGGLESKGHPIGATGLGQIFELVTQLRGEAGPRQVPKARFALAENGGGFYGFEEAAACITILGRDRAAAA</sequence>
<dbReference type="SUPFAM" id="SSF53901">
    <property type="entry name" value="Thiolase-like"/>
    <property type="match status" value="2"/>
</dbReference>
<dbReference type="GO" id="GO:0003988">
    <property type="term" value="F:acetyl-CoA C-acyltransferase activity"/>
    <property type="evidence" value="ECO:0007669"/>
    <property type="project" value="UniProtKB-ARBA"/>
</dbReference>
<dbReference type="InterPro" id="IPR002155">
    <property type="entry name" value="Thiolase"/>
</dbReference>
<dbReference type="EMBL" id="CP042582">
    <property type="protein sequence ID" value="QEX20349.1"/>
    <property type="molecule type" value="Genomic_DNA"/>
</dbReference>
<dbReference type="CDD" id="cd00829">
    <property type="entry name" value="SCP-x_thiolase"/>
    <property type="match status" value="1"/>
</dbReference>